<dbReference type="SUPFAM" id="SSF56112">
    <property type="entry name" value="Protein kinase-like (PK-like)"/>
    <property type="match status" value="1"/>
</dbReference>
<protein>
    <submittedName>
        <fullName evidence="2">Predicted kinase, aminoglycoside phosphotransferase (APT) family</fullName>
    </submittedName>
</protein>
<dbReference type="Gene3D" id="3.30.200.20">
    <property type="entry name" value="Phosphorylase Kinase, domain 1"/>
    <property type="match status" value="1"/>
</dbReference>
<dbReference type="GO" id="GO:0016301">
    <property type="term" value="F:kinase activity"/>
    <property type="evidence" value="ECO:0007669"/>
    <property type="project" value="UniProtKB-KW"/>
</dbReference>
<keyword evidence="3" id="KW-1185">Reference proteome</keyword>
<evidence type="ECO:0000259" key="1">
    <source>
        <dbReference type="Pfam" id="PF01636"/>
    </source>
</evidence>
<dbReference type="EMBL" id="FNBK01000002">
    <property type="protein sequence ID" value="SDE91149.1"/>
    <property type="molecule type" value="Genomic_DNA"/>
</dbReference>
<name>A0A1G7GT53_9EURY</name>
<keyword evidence="2" id="KW-0418">Kinase</keyword>
<dbReference type="Gene3D" id="3.90.1200.10">
    <property type="match status" value="1"/>
</dbReference>
<keyword evidence="2" id="KW-0808">Transferase</keyword>
<dbReference type="InterPro" id="IPR041726">
    <property type="entry name" value="ACAD10_11_N"/>
</dbReference>
<reference evidence="3" key="1">
    <citation type="submission" date="2016-10" db="EMBL/GenBank/DDBJ databases">
        <authorList>
            <person name="Varghese N."/>
            <person name="Submissions S."/>
        </authorList>
    </citation>
    <scope>NUCLEOTIDE SEQUENCE [LARGE SCALE GENOMIC DNA]</scope>
    <source>
        <strain evidence="3">IBRC-M 10760</strain>
    </source>
</reference>
<accession>A0A1G7GT53</accession>
<organism evidence="2 3">
    <name type="scientific">Halorientalis regularis</name>
    <dbReference type="NCBI Taxonomy" id="660518"/>
    <lineage>
        <taxon>Archaea</taxon>
        <taxon>Methanobacteriati</taxon>
        <taxon>Methanobacteriota</taxon>
        <taxon>Stenosarchaea group</taxon>
        <taxon>Halobacteria</taxon>
        <taxon>Halobacteriales</taxon>
        <taxon>Haloarculaceae</taxon>
        <taxon>Halorientalis</taxon>
    </lineage>
</organism>
<dbReference type="Proteomes" id="UP000199076">
    <property type="component" value="Unassembled WGS sequence"/>
</dbReference>
<feature type="domain" description="Aminoglycoside phosphotransferase" evidence="1">
    <location>
        <begin position="29"/>
        <end position="257"/>
    </location>
</feature>
<dbReference type="OrthoDB" id="350437at2157"/>
<dbReference type="CDD" id="cd05154">
    <property type="entry name" value="ACAD10_11_N-like"/>
    <property type="match status" value="1"/>
</dbReference>
<proteinExistence type="predicted"/>
<evidence type="ECO:0000313" key="3">
    <source>
        <dbReference type="Proteomes" id="UP000199076"/>
    </source>
</evidence>
<dbReference type="AlphaFoldDB" id="A0A1G7GT53"/>
<evidence type="ECO:0000313" key="2">
    <source>
        <dbReference type="EMBL" id="SDE91149.1"/>
    </source>
</evidence>
<sequence>MPDEADLVDRDRLRPFLAERLGETDQFGVERHDQGFSNETLFVTWGDRELVIRRPPPGETADTAHDVLREYEVVHALQDTDVPVPTTVAKHEDSDVMGCPFYVMDRLEGDVMRFVELDRFSDADARRRVGEEMVDTLAAIHTVDVDAVGLDDFGTPEGFAQRQVDRWTEQFEWAFEETTAEREVPEIHRIGDWLDENVPDESAHALVHGDYKLDNVIFAPGSPPEIGGVLDWEMSTLGDPLCDLGWLLFFWPDPEDDLTPLMQTMAPTFTQDEAYLTRGELVERYEDRTGVTVENQRFYRVLAVYKMAALGEMFFARYLMGNSDNTLYQMMEDGVPTMADHAGEIIEGERPL</sequence>
<dbReference type="Pfam" id="PF01636">
    <property type="entry name" value="APH"/>
    <property type="match status" value="1"/>
</dbReference>
<dbReference type="PANTHER" id="PTHR47829:SF1">
    <property type="entry name" value="HAD FAMILY PHOSPHATASE"/>
    <property type="match status" value="1"/>
</dbReference>
<dbReference type="STRING" id="660518.SAMN05216218_102168"/>
<gene>
    <name evidence="2" type="ORF">SAMN05216218_102168</name>
</gene>
<dbReference type="RefSeq" id="WP_092687974.1">
    <property type="nucleotide sequence ID" value="NZ_FNBK01000002.1"/>
</dbReference>
<dbReference type="PANTHER" id="PTHR47829">
    <property type="entry name" value="HYDROLASE, PUTATIVE (AFU_ORTHOLOGUE AFUA_1G12880)-RELATED"/>
    <property type="match status" value="1"/>
</dbReference>
<dbReference type="InterPro" id="IPR002575">
    <property type="entry name" value="Aminoglycoside_PTrfase"/>
</dbReference>
<dbReference type="InterPro" id="IPR052898">
    <property type="entry name" value="ACAD10-like"/>
</dbReference>
<dbReference type="InterPro" id="IPR011009">
    <property type="entry name" value="Kinase-like_dom_sf"/>
</dbReference>